<dbReference type="PIRSF" id="PIRSF012526">
    <property type="entry name" value="CYTH_UCP012526"/>
    <property type="match status" value="1"/>
</dbReference>
<dbReference type="Gene3D" id="2.40.320.10">
    <property type="entry name" value="Hypothetical Protein Pfu-838710-001"/>
    <property type="match status" value="1"/>
</dbReference>
<dbReference type="InterPro" id="IPR033469">
    <property type="entry name" value="CYTH-like_dom_sf"/>
</dbReference>
<dbReference type="SMART" id="SM01118">
    <property type="entry name" value="CYTH"/>
    <property type="match status" value="1"/>
</dbReference>
<dbReference type="KEGG" id="vah:G7081_00815"/>
<dbReference type="PROSITE" id="PS51707">
    <property type="entry name" value="CYTH"/>
    <property type="match status" value="1"/>
</dbReference>
<dbReference type="RefSeq" id="WP_166006514.1">
    <property type="nucleotide sequence ID" value="NZ_CP049886.1"/>
</dbReference>
<keyword evidence="3" id="KW-1185">Reference proteome</keyword>
<dbReference type="AlphaFoldDB" id="A0A6G8AL75"/>
<dbReference type="InterPro" id="IPR009195">
    <property type="entry name" value="Uncharacterised_YjbK"/>
</dbReference>
<evidence type="ECO:0000313" key="2">
    <source>
        <dbReference type="EMBL" id="QIL45730.1"/>
    </source>
</evidence>
<feature type="domain" description="CYTH" evidence="1">
    <location>
        <begin position="4"/>
        <end position="196"/>
    </location>
</feature>
<organism evidence="2 3">
    <name type="scientific">Vagococcus coleopterorum</name>
    <dbReference type="NCBI Taxonomy" id="2714946"/>
    <lineage>
        <taxon>Bacteria</taxon>
        <taxon>Bacillati</taxon>
        <taxon>Bacillota</taxon>
        <taxon>Bacilli</taxon>
        <taxon>Lactobacillales</taxon>
        <taxon>Enterococcaceae</taxon>
        <taxon>Vagococcus</taxon>
    </lineage>
</organism>
<name>A0A6G8AL75_9ENTE</name>
<gene>
    <name evidence="2" type="ORF">G7081_00815</name>
</gene>
<dbReference type="EMBL" id="CP049886">
    <property type="protein sequence ID" value="QIL45730.1"/>
    <property type="molecule type" value="Genomic_DNA"/>
</dbReference>
<reference evidence="2 3" key="1">
    <citation type="submission" date="2020-03" db="EMBL/GenBank/DDBJ databases">
        <title>Vagococcus sp. nov., isolated from beetles.</title>
        <authorList>
            <person name="Hyun D.-W."/>
            <person name="Bae J.-W."/>
        </authorList>
    </citation>
    <scope>NUCLEOTIDE SEQUENCE [LARGE SCALE GENOMIC DNA]</scope>
    <source>
        <strain evidence="2 3">HDW17A</strain>
    </source>
</reference>
<sequence>MSQTLEIEFKTLLTQTDYQKLVVAYFQQDRIPFVQTNYYYDTPNFDLKEYGAGLRIRQLNDRAELTLKTPLKNQYGLLETNDDLPLDDISTFIKSPVSWPHEHVIKKLNSFAIYANELELKAQLKTSRLEINLSPDVLLVLDESWYHGKHDYELEMEVTDATIGKEFFLNFLKEHNIQLVSTKNKIARAVAENTDK</sequence>
<evidence type="ECO:0000313" key="3">
    <source>
        <dbReference type="Proteomes" id="UP000500890"/>
    </source>
</evidence>
<proteinExistence type="predicted"/>
<dbReference type="Pfam" id="PF01928">
    <property type="entry name" value="CYTH"/>
    <property type="match status" value="1"/>
</dbReference>
<evidence type="ECO:0000259" key="1">
    <source>
        <dbReference type="PROSITE" id="PS51707"/>
    </source>
</evidence>
<dbReference type="Proteomes" id="UP000500890">
    <property type="component" value="Chromosome"/>
</dbReference>
<dbReference type="CDD" id="cd07762">
    <property type="entry name" value="CYTH-like_Pase_1"/>
    <property type="match status" value="1"/>
</dbReference>
<dbReference type="SUPFAM" id="SSF55154">
    <property type="entry name" value="CYTH-like phosphatases"/>
    <property type="match status" value="1"/>
</dbReference>
<protein>
    <submittedName>
        <fullName evidence="2">CYTH domain-containing protein</fullName>
    </submittedName>
</protein>
<accession>A0A6G8AL75</accession>
<dbReference type="InterPro" id="IPR023577">
    <property type="entry name" value="CYTH_domain"/>
</dbReference>